<evidence type="ECO:0000256" key="9">
    <source>
        <dbReference type="ARBA" id="ARBA00023235"/>
    </source>
</evidence>
<comment type="catalytic activity">
    <reaction evidence="1 10">
        <text>ATP-independent breakage of single-stranded DNA, followed by passage and rejoining.</text>
        <dbReference type="EC" id="5.6.2.1"/>
    </reaction>
</comment>
<dbReference type="Pfam" id="PF01751">
    <property type="entry name" value="Toprim"/>
    <property type="match status" value="1"/>
</dbReference>
<dbReference type="InterPro" id="IPR003601">
    <property type="entry name" value="Topo_IA_2"/>
</dbReference>
<keyword evidence="3" id="KW-0479">Metal-binding</keyword>
<evidence type="ECO:0000256" key="4">
    <source>
        <dbReference type="ARBA" id="ARBA00022771"/>
    </source>
</evidence>
<dbReference type="InterPro" id="IPR023405">
    <property type="entry name" value="Topo_IA_core_domain"/>
</dbReference>
<feature type="site" description="Interaction with DNA" evidence="10">
    <location>
        <position position="148"/>
    </location>
</feature>
<dbReference type="Gene3D" id="1.10.290.10">
    <property type="entry name" value="Topoisomerase I, domain 4"/>
    <property type="match status" value="1"/>
</dbReference>
<keyword evidence="6" id="KW-0460">Magnesium</keyword>
<keyword evidence="4" id="KW-0863">Zinc-finger</keyword>
<name>A0A9D6DN65_9BACT</name>
<feature type="domain" description="Topo IA-type catalytic" evidence="12">
    <location>
        <begin position="129"/>
        <end position="558"/>
    </location>
</feature>
<dbReference type="SMART" id="SM00436">
    <property type="entry name" value="TOP1Bc"/>
    <property type="match status" value="1"/>
</dbReference>
<dbReference type="SMART" id="SM00437">
    <property type="entry name" value="TOP1Ac"/>
    <property type="match status" value="1"/>
</dbReference>
<evidence type="ECO:0000256" key="6">
    <source>
        <dbReference type="ARBA" id="ARBA00022842"/>
    </source>
</evidence>
<dbReference type="Proteomes" id="UP000786662">
    <property type="component" value="Unassembled WGS sequence"/>
</dbReference>
<dbReference type="InterPro" id="IPR013825">
    <property type="entry name" value="Topo_IA_cen_sub2"/>
</dbReference>
<dbReference type="Gene3D" id="3.30.65.10">
    <property type="entry name" value="Bacterial Topoisomerase I, domain 1"/>
    <property type="match status" value="2"/>
</dbReference>
<comment type="function">
    <text evidence="10">Releases the supercoiling and torsional tension of DNA, which is introduced during the DNA replication and transcription, by transiently cleaving and rejoining one strand of the DNA duplex. Introduces a single-strand break via transesterification at a target site in duplex DNA. The scissile phosphodiester is attacked by the catalytic tyrosine of the enzyme, resulting in the formation of a DNA-(5'-phosphotyrosyl)-enzyme intermediate and the expulsion of a 3'-OH DNA strand. The free DNA strand then undergoes passage around the unbroken strand, thus removing DNA supercoils. Finally, in the religation step, the DNA 3'-OH attacks the covalent intermediate to expel the active-site tyrosine and restore the DNA phosphodiester backbone.</text>
</comment>
<evidence type="ECO:0000313" key="14">
    <source>
        <dbReference type="Proteomes" id="UP000786662"/>
    </source>
</evidence>
<dbReference type="Gene3D" id="2.70.20.10">
    <property type="entry name" value="Topoisomerase I, domain 3"/>
    <property type="match status" value="1"/>
</dbReference>
<dbReference type="SUPFAM" id="SSF56712">
    <property type="entry name" value="Prokaryotic type I DNA topoisomerase"/>
    <property type="match status" value="1"/>
</dbReference>
<dbReference type="CDD" id="cd03363">
    <property type="entry name" value="TOPRIM_TopoIA_TopoI"/>
    <property type="match status" value="1"/>
</dbReference>
<feature type="site" description="Interaction with DNA" evidence="10">
    <location>
        <position position="489"/>
    </location>
</feature>
<feature type="site" description="Interaction with DNA" evidence="10">
    <location>
        <position position="139"/>
    </location>
</feature>
<dbReference type="InterPro" id="IPR000380">
    <property type="entry name" value="Topo_IA"/>
</dbReference>
<evidence type="ECO:0000256" key="10">
    <source>
        <dbReference type="HAMAP-Rule" id="MF_00952"/>
    </source>
</evidence>
<comment type="subunit">
    <text evidence="10">Monomer.</text>
</comment>
<dbReference type="InterPro" id="IPR006171">
    <property type="entry name" value="TOPRIM_dom"/>
</dbReference>
<proteinExistence type="inferred from homology"/>
<dbReference type="HAMAP" id="MF_00952">
    <property type="entry name" value="Topoisom_1_prok"/>
    <property type="match status" value="1"/>
</dbReference>
<dbReference type="GO" id="GO:0005694">
    <property type="term" value="C:chromosome"/>
    <property type="evidence" value="ECO:0007669"/>
    <property type="project" value="InterPro"/>
</dbReference>
<dbReference type="PROSITE" id="PS00396">
    <property type="entry name" value="TOPO_IA_1"/>
    <property type="match status" value="1"/>
</dbReference>
<feature type="site" description="Interaction with DNA" evidence="10">
    <location>
        <position position="155"/>
    </location>
</feature>
<dbReference type="InterPro" id="IPR013826">
    <property type="entry name" value="Topo_IA_cen_sub3"/>
</dbReference>
<dbReference type="Gene3D" id="3.40.50.140">
    <property type="match status" value="1"/>
</dbReference>
<evidence type="ECO:0000256" key="2">
    <source>
        <dbReference type="ARBA" id="ARBA00009446"/>
    </source>
</evidence>
<dbReference type="GO" id="GO:0003677">
    <property type="term" value="F:DNA binding"/>
    <property type="evidence" value="ECO:0007669"/>
    <property type="project" value="UniProtKB-KW"/>
</dbReference>
<feature type="region of interest" description="Interaction with DNA" evidence="10">
    <location>
        <begin position="163"/>
        <end position="168"/>
    </location>
</feature>
<dbReference type="Gene3D" id="1.10.460.10">
    <property type="entry name" value="Topoisomerase I, domain 2"/>
    <property type="match status" value="1"/>
</dbReference>
<organism evidence="13 14">
    <name type="scientific">Candidatus Sungiibacteriota bacterium</name>
    <dbReference type="NCBI Taxonomy" id="2750080"/>
    <lineage>
        <taxon>Bacteria</taxon>
        <taxon>Candidatus Sungiibacteriota</taxon>
    </lineage>
</organism>
<feature type="site" description="Interaction with DNA" evidence="10">
    <location>
        <position position="31"/>
    </location>
</feature>
<evidence type="ECO:0000259" key="11">
    <source>
        <dbReference type="PROSITE" id="PS50880"/>
    </source>
</evidence>
<keyword evidence="7 10" id="KW-0799">Topoisomerase</keyword>
<dbReference type="PROSITE" id="PS50880">
    <property type="entry name" value="TOPRIM"/>
    <property type="match status" value="1"/>
</dbReference>
<dbReference type="Pfam" id="PF01396">
    <property type="entry name" value="Zn_ribbon_Top1"/>
    <property type="match status" value="2"/>
</dbReference>
<evidence type="ECO:0000256" key="3">
    <source>
        <dbReference type="ARBA" id="ARBA00022723"/>
    </source>
</evidence>
<evidence type="ECO:0000256" key="7">
    <source>
        <dbReference type="ARBA" id="ARBA00023029"/>
    </source>
</evidence>
<dbReference type="EC" id="5.6.2.1" evidence="10"/>
<dbReference type="InterPro" id="IPR023406">
    <property type="entry name" value="Topo_IA_AS"/>
</dbReference>
<dbReference type="SMART" id="SM00493">
    <property type="entry name" value="TOPRIM"/>
    <property type="match status" value="1"/>
</dbReference>
<dbReference type="InterPro" id="IPR028612">
    <property type="entry name" value="Topoisom_1_IA"/>
</dbReference>
<evidence type="ECO:0000256" key="5">
    <source>
        <dbReference type="ARBA" id="ARBA00022833"/>
    </source>
</evidence>
<comment type="caution">
    <text evidence="13">The sequence shown here is derived from an EMBL/GenBank/DDBJ whole genome shotgun (WGS) entry which is preliminary data.</text>
</comment>
<feature type="site" description="Interaction with DNA" evidence="10">
    <location>
        <position position="306"/>
    </location>
</feature>
<dbReference type="AlphaFoldDB" id="A0A9D6DN65"/>
<reference evidence="13" key="1">
    <citation type="submission" date="2020-07" db="EMBL/GenBank/DDBJ databases">
        <title>Huge and variable diversity of episymbiotic CPR bacteria and DPANN archaea in groundwater ecosystems.</title>
        <authorList>
            <person name="He C.Y."/>
            <person name="Keren R."/>
            <person name="Whittaker M."/>
            <person name="Farag I.F."/>
            <person name="Doudna J."/>
            <person name="Cate J.H.D."/>
            <person name="Banfield J.F."/>
        </authorList>
    </citation>
    <scope>NUCLEOTIDE SEQUENCE</scope>
    <source>
        <strain evidence="13">NC_groundwater_191_Ag_S-0.1um_45_8</strain>
    </source>
</reference>
<dbReference type="SUPFAM" id="SSF57783">
    <property type="entry name" value="Zinc beta-ribbon"/>
    <property type="match status" value="1"/>
</dbReference>
<dbReference type="InterPro" id="IPR005733">
    <property type="entry name" value="TopoI_bac-type"/>
</dbReference>
<dbReference type="GO" id="GO:0006265">
    <property type="term" value="P:DNA topological change"/>
    <property type="evidence" value="ECO:0007669"/>
    <property type="project" value="UniProtKB-UniRule"/>
</dbReference>
<dbReference type="Pfam" id="PF01131">
    <property type="entry name" value="Topoisom_bac"/>
    <property type="match status" value="1"/>
</dbReference>
<dbReference type="InterPro" id="IPR013497">
    <property type="entry name" value="Topo_IA_cen"/>
</dbReference>
<sequence>MNLVIVESPAKARTIEKFLGQDFKVESSFGHVRDLPKSDLGIDVEHDFEPRYIIPTKAKKQVALLKKIAAKADKIILATDEDREGEAIAWHLLAALGLEKTKKEIERIVFHEITAKAILEALKHPRAIEQNLVDAQQARRVLDRLVGYKLSPMLWKKVSRGLSAGRVQSVAVRLVVERERERENFKKQEYWDLIAKLQTIKDQGQEIFEAKLIKINDKVLDKFAVPDQKSAQKIVDDLTGAAWKVEAVEKKETKRNAYPPFTTSTLQQSAARKLGFSAKRTMMLAQQLYEGADINGDRTGLITYMRTDSLNLSSDAVAAAAGFIKSNFGEKYLETKVFKTKAKGAQEAHEAIRPTDPQRTPEAIAGHLDPAQLKLYRLIWQRFMASQMSPAVFDATIVDVSANNHIFRANGITKKFDGFTKVYSLKTEETVLPELKTGEPLNLIELKPDRHFTEPPARYSEATLVKALEQHGIGRPSTYAPTLSTIQYRGYVERDEQKKFKPSQMGIIVNDLLVEHFPKIVDINFTAQMEKNLDKIAEDKIEWVPVIREFYGPFEANLKEKMDELKKTDFKRDEPTDKICPECGKPIVIKLGRFGKFYACTGWPECKHTERIVEKIDMKCPKCVEGEVIVKRTRTKKTFYGCSRYPKCDYASWTNPKIKTKEIEESQK</sequence>
<dbReference type="PRINTS" id="PR00417">
    <property type="entry name" value="PRTPISMRASEI"/>
</dbReference>
<evidence type="ECO:0000256" key="1">
    <source>
        <dbReference type="ARBA" id="ARBA00000213"/>
    </source>
</evidence>
<dbReference type="EMBL" id="JACOYY010000036">
    <property type="protein sequence ID" value="MBI2052285.1"/>
    <property type="molecule type" value="Genomic_DNA"/>
</dbReference>
<evidence type="ECO:0000256" key="8">
    <source>
        <dbReference type="ARBA" id="ARBA00023125"/>
    </source>
</evidence>
<feature type="site" description="Interaction with DNA" evidence="10">
    <location>
        <position position="140"/>
    </location>
</feature>
<dbReference type="InterPro" id="IPR003602">
    <property type="entry name" value="Topo_IA_DNA-bd_dom"/>
</dbReference>
<dbReference type="InterPro" id="IPR034149">
    <property type="entry name" value="TOPRIM_TopoI"/>
</dbReference>
<dbReference type="PROSITE" id="PS52039">
    <property type="entry name" value="TOPO_IA_2"/>
    <property type="match status" value="1"/>
</dbReference>
<comment type="similarity">
    <text evidence="2 10">Belongs to the type IA topoisomerase family.</text>
</comment>
<keyword evidence="8 10" id="KW-0238">DNA-binding</keyword>
<dbReference type="PANTHER" id="PTHR42785:SF1">
    <property type="entry name" value="DNA TOPOISOMERASE"/>
    <property type="match status" value="1"/>
</dbReference>
<dbReference type="InterPro" id="IPR013498">
    <property type="entry name" value="Topo_IA_Znf"/>
</dbReference>
<evidence type="ECO:0000313" key="13">
    <source>
        <dbReference type="EMBL" id="MBI2052285.1"/>
    </source>
</evidence>
<dbReference type="CDD" id="cd00186">
    <property type="entry name" value="TOP1Ac"/>
    <property type="match status" value="1"/>
</dbReference>
<dbReference type="GO" id="GO:0003917">
    <property type="term" value="F:DNA topoisomerase type I (single strand cut, ATP-independent) activity"/>
    <property type="evidence" value="ECO:0007669"/>
    <property type="project" value="UniProtKB-UniRule"/>
</dbReference>
<gene>
    <name evidence="10 13" type="primary">topA</name>
    <name evidence="13" type="ORF">HYT38_01225</name>
</gene>
<keyword evidence="5" id="KW-0862">Zinc</keyword>
<feature type="active site" description="O-(5'-phospho-DNA)-tyrosine intermediate" evidence="10">
    <location>
        <position position="304"/>
    </location>
</feature>
<protein>
    <recommendedName>
        <fullName evidence="10">DNA topoisomerase 1</fullName>
        <ecNumber evidence="10">5.6.2.1</ecNumber>
    </recommendedName>
    <alternativeName>
        <fullName evidence="10">DNA topoisomerase I</fullName>
    </alternativeName>
</protein>
<accession>A0A9D6DN65</accession>
<feature type="site" description="Interaction with DNA" evidence="10">
    <location>
        <position position="143"/>
    </location>
</feature>
<keyword evidence="9 10" id="KW-0413">Isomerase</keyword>
<evidence type="ECO:0000259" key="12">
    <source>
        <dbReference type="PROSITE" id="PS52039"/>
    </source>
</evidence>
<dbReference type="NCBIfam" id="TIGR01051">
    <property type="entry name" value="topA_bact"/>
    <property type="match status" value="1"/>
</dbReference>
<dbReference type="GO" id="GO:0008270">
    <property type="term" value="F:zinc ion binding"/>
    <property type="evidence" value="ECO:0007669"/>
    <property type="project" value="UniProtKB-KW"/>
</dbReference>
<dbReference type="InterPro" id="IPR013824">
    <property type="entry name" value="Topo_IA_cen_sub1"/>
</dbReference>
<feature type="domain" description="Toprim" evidence="11">
    <location>
        <begin position="1"/>
        <end position="113"/>
    </location>
</feature>
<dbReference type="PANTHER" id="PTHR42785">
    <property type="entry name" value="DNA TOPOISOMERASE, TYPE IA, CORE"/>
    <property type="match status" value="1"/>
</dbReference>